<dbReference type="InterPro" id="IPR013013">
    <property type="entry name" value="PTS_EIIC_1"/>
</dbReference>
<evidence type="ECO:0000313" key="15">
    <source>
        <dbReference type="EMBL" id="SDK75613.1"/>
    </source>
</evidence>
<dbReference type="FunFam" id="3.30.1360.60:FF:000001">
    <property type="entry name" value="PTS system glucose-specific IIBC component PtsG"/>
    <property type="match status" value="1"/>
</dbReference>
<dbReference type="EMBL" id="FNFK01000060">
    <property type="protein sequence ID" value="SDK75613.1"/>
    <property type="molecule type" value="Genomic_DNA"/>
</dbReference>
<dbReference type="STRING" id="426701.SAMN04488098_10606"/>
<keyword evidence="2" id="KW-0813">Transport</keyword>
<keyword evidence="10 12" id="KW-0472">Membrane</keyword>
<evidence type="ECO:0000259" key="14">
    <source>
        <dbReference type="PROSITE" id="PS51103"/>
    </source>
</evidence>
<feature type="transmembrane region" description="Helical" evidence="12">
    <location>
        <begin position="123"/>
        <end position="144"/>
    </location>
</feature>
<feature type="transmembrane region" description="Helical" evidence="12">
    <location>
        <begin position="188"/>
        <end position="209"/>
    </location>
</feature>
<feature type="transmembrane region" description="Helical" evidence="12">
    <location>
        <begin position="285"/>
        <end position="304"/>
    </location>
</feature>
<dbReference type="GO" id="GO:0016301">
    <property type="term" value="F:kinase activity"/>
    <property type="evidence" value="ECO:0007669"/>
    <property type="project" value="UniProtKB-KW"/>
</dbReference>
<dbReference type="GO" id="GO:0090589">
    <property type="term" value="F:protein-phosphocysteine-trehalose phosphotransferase system transporter activity"/>
    <property type="evidence" value="ECO:0007669"/>
    <property type="project" value="TreeGrafter"/>
</dbReference>
<feature type="active site" description="Phosphocysteine intermediate; for EIIB activity" evidence="11">
    <location>
        <position position="37"/>
    </location>
</feature>
<dbReference type="InterPro" id="IPR018113">
    <property type="entry name" value="PTrfase_EIIB_Cys"/>
</dbReference>
<keyword evidence="9 12" id="KW-1133">Transmembrane helix</keyword>
<dbReference type="GO" id="GO:0009401">
    <property type="term" value="P:phosphoenolpyruvate-dependent sugar phosphotransferase system"/>
    <property type="evidence" value="ECO:0007669"/>
    <property type="project" value="UniProtKB-KW"/>
</dbReference>
<evidence type="ECO:0000256" key="5">
    <source>
        <dbReference type="ARBA" id="ARBA00022679"/>
    </source>
</evidence>
<keyword evidence="8" id="KW-0418">Kinase</keyword>
<sequence>MKTVKKERKDQMKYEESINKLFEAVGGKDNIQNYEHCATRLRIILKDDKKVDKEKAENVPESRGYFFNTGQHQFIFGTGKVNSVYSELEQVMGGSTDGSDDFKDNVYQNLNPVQRVVRILADILVPLIPALVTTGLLMGVRGLLLELGLNMDESTLTLFEMLTDTAFAFLPVLIAYSATRKFGGNPILGIVVGLMMVAPQLPNAWAVAAGNADPLVIFGLDIVGYQGSIFPAIIVGWMVSKLEKWFRTFIPQMMDLVVTPFLSITITLTVMLFILGPILQVAESTVINSIVYLIEAPLGIGYIIFGGLQQLIVITGLHHSIGIIEISLLNNTGENIIQTLTTVSMAGQFGAAIGASLLFKDKVKRSNAISSAVPTLFGITEPLLFGVNLRSLRVFGSGIAAGALGGFVTYLLGLTSTGMGITFLPGLLLYTGDWIAMIQYIAVTAISFTAGFLLVRVQGSAIRESFK</sequence>
<dbReference type="Pfam" id="PF00367">
    <property type="entry name" value="PTS_EIIB"/>
    <property type="match status" value="1"/>
</dbReference>
<organism evidence="15 16">
    <name type="scientific">Alkalibacterium thalassium</name>
    <dbReference type="NCBI Taxonomy" id="426701"/>
    <lineage>
        <taxon>Bacteria</taxon>
        <taxon>Bacillati</taxon>
        <taxon>Bacillota</taxon>
        <taxon>Bacilli</taxon>
        <taxon>Lactobacillales</taxon>
        <taxon>Carnobacteriaceae</taxon>
        <taxon>Alkalibacterium</taxon>
    </lineage>
</organism>
<comment type="subcellular location">
    <subcellularLocation>
        <location evidence="1">Cell membrane</location>
        <topology evidence="1">Multi-pass membrane protein</topology>
    </subcellularLocation>
</comment>
<reference evidence="16" key="1">
    <citation type="submission" date="2016-10" db="EMBL/GenBank/DDBJ databases">
        <authorList>
            <person name="Varghese N."/>
            <person name="Submissions S."/>
        </authorList>
    </citation>
    <scope>NUCLEOTIDE SEQUENCE [LARGE SCALE GENOMIC DNA]</scope>
    <source>
        <strain evidence="16">DSM 19181</strain>
    </source>
</reference>
<evidence type="ECO:0000256" key="12">
    <source>
        <dbReference type="SAM" id="Phobius"/>
    </source>
</evidence>
<dbReference type="InterPro" id="IPR003352">
    <property type="entry name" value="PTS_EIIC"/>
</dbReference>
<keyword evidence="16" id="KW-1185">Reference proteome</keyword>
<name>A0A1G9EHR1_9LACT</name>
<dbReference type="InterPro" id="IPR001996">
    <property type="entry name" value="PTS_IIB_1"/>
</dbReference>
<dbReference type="Gene3D" id="3.30.1360.60">
    <property type="entry name" value="Glucose permease domain IIB"/>
    <property type="match status" value="1"/>
</dbReference>
<evidence type="ECO:0000256" key="2">
    <source>
        <dbReference type="ARBA" id="ARBA00022448"/>
    </source>
</evidence>
<feature type="domain" description="PTS EIIC type-1" evidence="14">
    <location>
        <begin position="118"/>
        <end position="467"/>
    </location>
</feature>
<dbReference type="PANTHER" id="PTHR30175:SF7">
    <property type="entry name" value="NEGATIVE REGULATOR OF SACY ACTIVITY"/>
    <property type="match status" value="1"/>
</dbReference>
<evidence type="ECO:0000256" key="4">
    <source>
        <dbReference type="ARBA" id="ARBA00022597"/>
    </source>
</evidence>
<dbReference type="PANTHER" id="PTHR30175">
    <property type="entry name" value="PHOSPHOTRANSFERASE SYSTEM TRANSPORT PROTEIN"/>
    <property type="match status" value="1"/>
</dbReference>
<keyword evidence="7 12" id="KW-0812">Transmembrane</keyword>
<evidence type="ECO:0000256" key="10">
    <source>
        <dbReference type="ARBA" id="ARBA00023136"/>
    </source>
</evidence>
<keyword evidence="6" id="KW-0598">Phosphotransferase system</keyword>
<dbReference type="InterPro" id="IPR050558">
    <property type="entry name" value="PTS_Sugar-Specific_Components"/>
</dbReference>
<evidence type="ECO:0000256" key="1">
    <source>
        <dbReference type="ARBA" id="ARBA00004651"/>
    </source>
</evidence>
<evidence type="ECO:0000256" key="8">
    <source>
        <dbReference type="ARBA" id="ARBA00022777"/>
    </source>
</evidence>
<gene>
    <name evidence="15" type="ORF">SAMN04488098_10606</name>
</gene>
<evidence type="ECO:0000256" key="11">
    <source>
        <dbReference type="PROSITE-ProRule" id="PRU00421"/>
    </source>
</evidence>
<dbReference type="PROSITE" id="PS51103">
    <property type="entry name" value="PTS_EIIC_TYPE_1"/>
    <property type="match status" value="1"/>
</dbReference>
<feature type="transmembrane region" description="Helical" evidence="12">
    <location>
        <begin position="336"/>
        <end position="359"/>
    </location>
</feature>
<dbReference type="GO" id="GO:0005886">
    <property type="term" value="C:plasma membrane"/>
    <property type="evidence" value="ECO:0007669"/>
    <property type="project" value="UniProtKB-SubCell"/>
</dbReference>
<keyword evidence="5" id="KW-0808">Transferase</keyword>
<evidence type="ECO:0000313" key="16">
    <source>
        <dbReference type="Proteomes" id="UP000199433"/>
    </source>
</evidence>
<dbReference type="Pfam" id="PF02378">
    <property type="entry name" value="PTS_EIIC"/>
    <property type="match status" value="1"/>
</dbReference>
<evidence type="ECO:0000256" key="7">
    <source>
        <dbReference type="ARBA" id="ARBA00022692"/>
    </source>
</evidence>
<feature type="transmembrane region" description="Helical" evidence="12">
    <location>
        <begin position="256"/>
        <end position="279"/>
    </location>
</feature>
<feature type="transmembrane region" description="Helical" evidence="12">
    <location>
        <begin position="394"/>
        <end position="414"/>
    </location>
</feature>
<dbReference type="SUPFAM" id="SSF55604">
    <property type="entry name" value="Glucose permease domain IIB"/>
    <property type="match status" value="1"/>
</dbReference>
<feature type="transmembrane region" description="Helical" evidence="12">
    <location>
        <begin position="434"/>
        <end position="455"/>
    </location>
</feature>
<dbReference type="PROSITE" id="PS01035">
    <property type="entry name" value="PTS_EIIB_TYPE_1_CYS"/>
    <property type="match status" value="1"/>
</dbReference>
<feature type="domain" description="PTS EIIB type-1" evidence="13">
    <location>
        <begin position="15"/>
        <end position="98"/>
    </location>
</feature>
<dbReference type="GO" id="GO:0008982">
    <property type="term" value="F:protein-N(PI)-phosphohistidine-sugar phosphotransferase activity"/>
    <property type="evidence" value="ECO:0007669"/>
    <property type="project" value="InterPro"/>
</dbReference>
<dbReference type="InterPro" id="IPR036878">
    <property type="entry name" value="Glu_permease_IIB"/>
</dbReference>
<evidence type="ECO:0000259" key="13">
    <source>
        <dbReference type="PROSITE" id="PS51098"/>
    </source>
</evidence>
<evidence type="ECO:0000256" key="9">
    <source>
        <dbReference type="ARBA" id="ARBA00022989"/>
    </source>
</evidence>
<keyword evidence="4" id="KW-0762">Sugar transport</keyword>
<evidence type="ECO:0000256" key="6">
    <source>
        <dbReference type="ARBA" id="ARBA00022683"/>
    </source>
</evidence>
<protein>
    <submittedName>
        <fullName evidence="15">PTS system, sucrose-specific IIC component</fullName>
    </submittedName>
</protein>
<dbReference type="AlphaFoldDB" id="A0A1G9EHR1"/>
<dbReference type="PROSITE" id="PS51098">
    <property type="entry name" value="PTS_EIIB_TYPE_1"/>
    <property type="match status" value="1"/>
</dbReference>
<dbReference type="GO" id="GO:0015771">
    <property type="term" value="P:trehalose transport"/>
    <property type="evidence" value="ECO:0007669"/>
    <property type="project" value="TreeGrafter"/>
</dbReference>
<dbReference type="Proteomes" id="UP000199433">
    <property type="component" value="Unassembled WGS sequence"/>
</dbReference>
<evidence type="ECO:0000256" key="3">
    <source>
        <dbReference type="ARBA" id="ARBA00022475"/>
    </source>
</evidence>
<feature type="transmembrane region" description="Helical" evidence="12">
    <location>
        <begin position="215"/>
        <end position="235"/>
    </location>
</feature>
<proteinExistence type="predicted"/>
<keyword evidence="3" id="KW-1003">Cell membrane</keyword>
<accession>A0A1G9EHR1</accession>